<name>A0A6J6L167_9ZZZZ</name>
<dbReference type="InterPro" id="IPR050490">
    <property type="entry name" value="Bact_solute-bd_prot1"/>
</dbReference>
<dbReference type="PANTHER" id="PTHR43649:SF14">
    <property type="entry name" value="BLR3389 PROTEIN"/>
    <property type="match status" value="1"/>
</dbReference>
<protein>
    <submittedName>
        <fullName evidence="2">Unannotated protein</fullName>
    </submittedName>
</protein>
<sequence length="439" mass="47425">MNRNLKFITATIALSAITVFTLPSSSAAEAITLIVQTDSYIQPAFKIVADEFEKQNPGVKVELQVLDAQTQTTTNLQIMTSDSAPDVASAPMNLPPYAAMMKAKQFIPIDDVWKEANLKARYGDGVSSTLVAPDGKNYQVLLGAVYYGFAWINKDAFAKAKIKIPADHQIGSMANFITMGKKLRAAGYEPMSVGGSSGYHLTWMLDSFLASGVPEKKLSNLRTNFVSDVPVTTSYTDASVGKAFSQLKQVYDAKIFQTGVLGQDQNVGMALFAAGRAAMMMGHNATPGGLKDRLRVNLNLDFLFLPPTTPGLKVLPNLSGSNTYQIPVKAKHPDLAKKFLVLLMSDEMQLEYVKSGAGLSAVKLPKAAVEKAYSTLDPAVLKLIRYANEFGSSPGWAEGVPAGLNGVTDPMIQKLFLGKKNVKQIGTELDAIRDKIRSE</sequence>
<dbReference type="PANTHER" id="PTHR43649">
    <property type="entry name" value="ARABINOSE-BINDING PROTEIN-RELATED"/>
    <property type="match status" value="1"/>
</dbReference>
<dbReference type="Gene3D" id="3.40.190.10">
    <property type="entry name" value="Periplasmic binding protein-like II"/>
    <property type="match status" value="2"/>
</dbReference>
<evidence type="ECO:0000313" key="1">
    <source>
        <dbReference type="EMBL" id="CAB4586904.1"/>
    </source>
</evidence>
<accession>A0A6J6L167</accession>
<gene>
    <name evidence="1" type="ORF">UFOPK1795_00319</name>
    <name evidence="2" type="ORF">UFOPK2275_00181</name>
</gene>
<dbReference type="EMBL" id="CAEZUG010000010">
    <property type="protein sequence ID" value="CAB4586904.1"/>
    <property type="molecule type" value="Genomic_DNA"/>
</dbReference>
<dbReference type="EMBL" id="CAEZWQ010000009">
    <property type="protein sequence ID" value="CAB4655286.1"/>
    <property type="molecule type" value="Genomic_DNA"/>
</dbReference>
<evidence type="ECO:0000313" key="2">
    <source>
        <dbReference type="EMBL" id="CAB4655286.1"/>
    </source>
</evidence>
<proteinExistence type="predicted"/>
<dbReference type="InterPro" id="IPR006059">
    <property type="entry name" value="SBP"/>
</dbReference>
<reference evidence="2" key="1">
    <citation type="submission" date="2020-05" db="EMBL/GenBank/DDBJ databases">
        <authorList>
            <person name="Chiriac C."/>
            <person name="Salcher M."/>
            <person name="Ghai R."/>
            <person name="Kavagutti S V."/>
        </authorList>
    </citation>
    <scope>NUCLEOTIDE SEQUENCE</scope>
</reference>
<dbReference type="Pfam" id="PF01547">
    <property type="entry name" value="SBP_bac_1"/>
    <property type="match status" value="1"/>
</dbReference>
<dbReference type="SUPFAM" id="SSF53850">
    <property type="entry name" value="Periplasmic binding protein-like II"/>
    <property type="match status" value="1"/>
</dbReference>
<dbReference type="AlphaFoldDB" id="A0A6J6L167"/>
<organism evidence="2">
    <name type="scientific">freshwater metagenome</name>
    <dbReference type="NCBI Taxonomy" id="449393"/>
    <lineage>
        <taxon>unclassified sequences</taxon>
        <taxon>metagenomes</taxon>
        <taxon>ecological metagenomes</taxon>
    </lineage>
</organism>